<dbReference type="RefSeq" id="WP_129121800.1">
    <property type="nucleotide sequence ID" value="NZ_PEIB01000007.1"/>
</dbReference>
<dbReference type="PANTHER" id="PTHR30441">
    <property type="entry name" value="DUF748 DOMAIN-CONTAINING PROTEIN"/>
    <property type="match status" value="1"/>
</dbReference>
<keyword evidence="5" id="KW-1185">Reference proteome</keyword>
<dbReference type="Pfam" id="PF05170">
    <property type="entry name" value="AsmA"/>
    <property type="match status" value="1"/>
</dbReference>
<dbReference type="PANTHER" id="PTHR30441:SF4">
    <property type="entry name" value="PROTEIN ASMA"/>
    <property type="match status" value="1"/>
</dbReference>
<dbReference type="InterPro" id="IPR052894">
    <property type="entry name" value="AsmA-related"/>
</dbReference>
<feature type="region of interest" description="Disordered" evidence="1">
    <location>
        <begin position="395"/>
        <end position="428"/>
    </location>
</feature>
<dbReference type="AlphaFoldDB" id="A0A4Q0YSH5"/>
<dbReference type="EMBL" id="PEIB01000007">
    <property type="protein sequence ID" value="RXJ73635.1"/>
    <property type="molecule type" value="Genomic_DNA"/>
</dbReference>
<evidence type="ECO:0000313" key="4">
    <source>
        <dbReference type="EMBL" id="RXJ73635.1"/>
    </source>
</evidence>
<organism evidence="4 5">
    <name type="scientific">Veronia nyctiphanis</name>
    <dbReference type="NCBI Taxonomy" id="1278244"/>
    <lineage>
        <taxon>Bacteria</taxon>
        <taxon>Pseudomonadati</taxon>
        <taxon>Pseudomonadota</taxon>
        <taxon>Gammaproteobacteria</taxon>
        <taxon>Vibrionales</taxon>
        <taxon>Vibrionaceae</taxon>
        <taxon>Veronia</taxon>
    </lineage>
</organism>
<comment type="caution">
    <text evidence="4">The sequence shown here is derived from an EMBL/GenBank/DDBJ whole genome shotgun (WGS) entry which is preliminary data.</text>
</comment>
<dbReference type="GO" id="GO:0090313">
    <property type="term" value="P:regulation of protein targeting to membrane"/>
    <property type="evidence" value="ECO:0007669"/>
    <property type="project" value="TreeGrafter"/>
</dbReference>
<protein>
    <submittedName>
        <fullName evidence="4">AsmA family protein</fullName>
    </submittedName>
</protein>
<feature type="domain" description="AsmA" evidence="3">
    <location>
        <begin position="1"/>
        <end position="612"/>
    </location>
</feature>
<feature type="region of interest" description="Disordered" evidence="1">
    <location>
        <begin position="125"/>
        <end position="163"/>
    </location>
</feature>
<dbReference type="OrthoDB" id="9766390at2"/>
<dbReference type="GO" id="GO:0005886">
    <property type="term" value="C:plasma membrane"/>
    <property type="evidence" value="ECO:0007669"/>
    <property type="project" value="TreeGrafter"/>
</dbReference>
<feature type="compositionally biased region" description="Basic and acidic residues" evidence="1">
    <location>
        <begin position="406"/>
        <end position="428"/>
    </location>
</feature>
<feature type="transmembrane region" description="Helical" evidence="2">
    <location>
        <begin position="7"/>
        <end position="26"/>
    </location>
</feature>
<gene>
    <name evidence="4" type="ORF">CS022_07730</name>
</gene>
<dbReference type="InterPro" id="IPR007844">
    <property type="entry name" value="AsmA"/>
</dbReference>
<proteinExistence type="predicted"/>
<evidence type="ECO:0000256" key="1">
    <source>
        <dbReference type="SAM" id="MobiDB-lite"/>
    </source>
</evidence>
<feature type="compositionally biased region" description="Low complexity" evidence="1">
    <location>
        <begin position="129"/>
        <end position="145"/>
    </location>
</feature>
<evidence type="ECO:0000259" key="3">
    <source>
        <dbReference type="Pfam" id="PF05170"/>
    </source>
</evidence>
<name>A0A4Q0YSH5_9GAMM</name>
<keyword evidence="2" id="KW-0472">Membrane</keyword>
<evidence type="ECO:0000256" key="2">
    <source>
        <dbReference type="SAM" id="Phobius"/>
    </source>
</evidence>
<sequence length="730" mass="78048">MKKILSVIVGLFVALIVGVVILVNVINPNQFKPLLVEQVKNQINRDLVIEGDISWRFWPSLGFSIDKLALKNPQGFAESDLISIGHAEMSVAVMPLLSDTLEVGLVSLKDSRVYIQTLANGESNFDGMSATSPSASSTESAQSPTKESSNTENQATEKSPSNEPALAWKIEVKGVELLNASAVLRDDKAASLTELSDMNLTIGEVKFGEWVPIAFDIQGKQNTMRFAAKGAVEAKLAQEIMESQLKDLTFNADLNDAAMRLDSASIDIDQLALGSVSKTRFSAKGEASGMSFDSAGELSFSLNSAMTLVSATGIELSADLAGDALPKKAMKVAFMGDAAYDLNKKRADLSSLSLTADNIEVNGNANVTLNDIPAIRFALSSNDVDLDAFLGLKSKSSETPPVSDEQEGRSENDRAEGTKESVAKKPVSDVEPDLSALKGLDLAGQFTLGKLKAANVKVSDVALDLAVNRGLVSIKQFNAKLYEGTVLAKAKLDARKAIASHSVNFSAKSIQIQPLLMDAAQQDILAGKGNVTANVRGVGLSEKKLRSGITGTVDLNLADGAVKGINVAEMIREARAAIKGQKADYVKEERKTDFSGLTATFKLGKGVASTNNVKLEAPLVRVRSEGQTSLVKETLDFDVFVSVVETSKGQGGKDIDELKDVTIPVNVFGTWQAPDYNIDFKTLLKANASKKLEDKARKEAERGLKKLLGDKVGEDETKDLADKLLKGLFN</sequence>
<feature type="compositionally biased region" description="Polar residues" evidence="1">
    <location>
        <begin position="146"/>
        <end position="162"/>
    </location>
</feature>
<dbReference type="Proteomes" id="UP000290287">
    <property type="component" value="Unassembled WGS sequence"/>
</dbReference>
<keyword evidence="2" id="KW-1133">Transmembrane helix</keyword>
<accession>A0A4Q0YSH5</accession>
<evidence type="ECO:0000313" key="5">
    <source>
        <dbReference type="Proteomes" id="UP000290287"/>
    </source>
</evidence>
<keyword evidence="2" id="KW-0812">Transmembrane</keyword>
<reference evidence="4 5" key="1">
    <citation type="submission" date="2017-10" db="EMBL/GenBank/DDBJ databases">
        <title>Nyctiphanis sp. nov., isolated from the stomach of the euphausiid Nyctiphanes simplex (Hansen, 1911) in the Gulf of California.</title>
        <authorList>
            <person name="Gomez-Gil B."/>
            <person name="Aguilar-Mendez M."/>
            <person name="Lopez-Cortes A."/>
            <person name="Gomez-Gutierrez J."/>
            <person name="Roque A."/>
            <person name="Lang E."/>
            <person name="Gonzalez-Castillo A."/>
        </authorList>
    </citation>
    <scope>NUCLEOTIDE SEQUENCE [LARGE SCALE GENOMIC DNA]</scope>
    <source>
        <strain evidence="4 5">CAIM 600</strain>
    </source>
</reference>